<evidence type="ECO:0000256" key="2">
    <source>
        <dbReference type="HAMAP-Rule" id="MF_00674"/>
    </source>
</evidence>
<dbReference type="Proteomes" id="UP000008139">
    <property type="component" value="Chromosome"/>
</dbReference>
<organism evidence="3 4">
    <name type="scientific">Hippea maritima (strain ATCC 700847 / DSM 10411 / MH2)</name>
    <dbReference type="NCBI Taxonomy" id="760142"/>
    <lineage>
        <taxon>Bacteria</taxon>
        <taxon>Pseudomonadati</taxon>
        <taxon>Campylobacterota</taxon>
        <taxon>Desulfurellia</taxon>
        <taxon>Desulfurellales</taxon>
        <taxon>Hippeaceae</taxon>
        <taxon>Hippea</taxon>
    </lineage>
</organism>
<dbReference type="InParanoid" id="F2LTN0"/>
<dbReference type="InterPro" id="IPR013324">
    <property type="entry name" value="RNA_pol_sigma_r3/r4-like"/>
</dbReference>
<dbReference type="PANTHER" id="PTHR37478:SF2">
    <property type="entry name" value="UPF0251 PROTEIN TK0562"/>
    <property type="match status" value="1"/>
</dbReference>
<proteinExistence type="inferred from homology"/>
<dbReference type="OrthoDB" id="9807451at2"/>
<dbReference type="RefSeq" id="WP_013681399.1">
    <property type="nucleotide sequence ID" value="NC_015318.1"/>
</dbReference>
<evidence type="ECO:0000313" key="4">
    <source>
        <dbReference type="Proteomes" id="UP000008139"/>
    </source>
</evidence>
<comment type="similarity">
    <text evidence="1 2">Belongs to the UPF0251 family.</text>
</comment>
<dbReference type="eggNOG" id="COG1342">
    <property type="taxonomic scope" value="Bacteria"/>
</dbReference>
<name>F2LTN0_HIPMA</name>
<sequence length="97" mass="11321">MPRRRKRGRVRFRFGRVCFKPCGIPANTLDRVTLSYDELEAIRLADFEGLYQQQASELMQVSRPTFSRIIERAHQKIADALIHSKAIEIEEEGEFPE</sequence>
<reference evidence="4" key="2">
    <citation type="submission" date="2011-03" db="EMBL/GenBank/DDBJ databases">
        <title>The complete genome of Hippea maritima DSM 10411.</title>
        <authorList>
            <consortium name="US DOE Joint Genome Institute (JGI-PGF)"/>
            <person name="Lucas S."/>
            <person name="Copeland A."/>
            <person name="Lapidus A."/>
            <person name="Bruce D."/>
            <person name="Goodwin L."/>
            <person name="Pitluck S."/>
            <person name="Peters L."/>
            <person name="Kyrpides N."/>
            <person name="Mavromatis K."/>
            <person name="Pagani I."/>
            <person name="Ivanova N."/>
            <person name="Mikhailova N."/>
            <person name="Lu M."/>
            <person name="Detter J.C."/>
            <person name="Tapia R."/>
            <person name="Han C."/>
            <person name="Land M."/>
            <person name="Hauser L."/>
            <person name="Markowitz V."/>
            <person name="Cheng J.-F."/>
            <person name="Hugenholtz P."/>
            <person name="Woyke T."/>
            <person name="Wu D."/>
            <person name="Spring S."/>
            <person name="Schroeder M."/>
            <person name="Brambilla E."/>
            <person name="Klenk H.-P."/>
            <person name="Eisen J.A."/>
        </authorList>
    </citation>
    <scope>NUCLEOTIDE SEQUENCE [LARGE SCALE GENOMIC DNA]</scope>
    <source>
        <strain evidence="4">ATCC 700847 / DSM 10411 / MH2</strain>
    </source>
</reference>
<accession>F2LTN0</accession>
<dbReference type="InterPro" id="IPR036388">
    <property type="entry name" value="WH-like_DNA-bd_sf"/>
</dbReference>
<dbReference type="SUPFAM" id="SSF88659">
    <property type="entry name" value="Sigma3 and sigma4 domains of RNA polymerase sigma factors"/>
    <property type="match status" value="1"/>
</dbReference>
<reference evidence="3 4" key="1">
    <citation type="journal article" date="2011" name="Stand. Genomic Sci.">
        <title>Complete genome sequence of the thermophilic sulfur-reducer Hippea maritima type strain (MH(2)).</title>
        <authorList>
            <person name="Huntemann M."/>
            <person name="Lu M."/>
            <person name="Nolan M."/>
            <person name="Lapidus A."/>
            <person name="Lucas S."/>
            <person name="Hammon N."/>
            <person name="Deshpande S."/>
            <person name="Cheng J.F."/>
            <person name="Tapia R."/>
            <person name="Han C."/>
            <person name="Goodwin L."/>
            <person name="Pitluck S."/>
            <person name="Liolios K."/>
            <person name="Pagani I."/>
            <person name="Ivanova N."/>
            <person name="Ovchinikova G."/>
            <person name="Pati A."/>
            <person name="Chen A."/>
            <person name="Palaniappan K."/>
            <person name="Land M."/>
            <person name="Hauser L."/>
            <person name="Jeffries C.D."/>
            <person name="Detter J.C."/>
            <person name="Brambilla E.M."/>
            <person name="Rohde M."/>
            <person name="Spring S."/>
            <person name="Goker M."/>
            <person name="Woyke T."/>
            <person name="Bristow J."/>
            <person name="Eisen J.A."/>
            <person name="Markowitz V."/>
            <person name="Hugenholtz P."/>
            <person name="Kyrpides N.C."/>
            <person name="Klenk H.P."/>
            <person name="Mavromatis K."/>
        </authorList>
    </citation>
    <scope>NUCLEOTIDE SEQUENCE [LARGE SCALE GENOMIC DNA]</scope>
    <source>
        <strain evidence="4">ATCC 700847 / DSM 10411 / MH2</strain>
    </source>
</reference>
<dbReference type="EMBL" id="CP002606">
    <property type="protein sequence ID" value="AEA33355.1"/>
    <property type="molecule type" value="Genomic_DNA"/>
</dbReference>
<evidence type="ECO:0000313" key="3">
    <source>
        <dbReference type="EMBL" id="AEA33355.1"/>
    </source>
</evidence>
<evidence type="ECO:0000256" key="1">
    <source>
        <dbReference type="ARBA" id="ARBA00009350"/>
    </source>
</evidence>
<gene>
    <name evidence="3" type="ordered locus">Hipma_0379</name>
</gene>
<dbReference type="STRING" id="760142.Hipma_0379"/>
<dbReference type="HOGENOM" id="CLU_094511_2_1_7"/>
<dbReference type="KEGG" id="hmr:Hipma_0379"/>
<keyword evidence="4" id="KW-1185">Reference proteome</keyword>
<protein>
    <recommendedName>
        <fullName evidence="2">UPF0251 protein Hipma_0379</fullName>
    </recommendedName>
</protein>
<dbReference type="Gene3D" id="1.10.10.10">
    <property type="entry name" value="Winged helix-like DNA-binding domain superfamily/Winged helix DNA-binding domain"/>
    <property type="match status" value="1"/>
</dbReference>
<dbReference type="Pfam" id="PF02001">
    <property type="entry name" value="DUF134"/>
    <property type="match status" value="1"/>
</dbReference>
<dbReference type="PANTHER" id="PTHR37478">
    <property type="match status" value="1"/>
</dbReference>
<dbReference type="InterPro" id="IPR002852">
    <property type="entry name" value="UPF0251"/>
</dbReference>
<dbReference type="HAMAP" id="MF_00674">
    <property type="entry name" value="UPF0251"/>
    <property type="match status" value="1"/>
</dbReference>
<dbReference type="AlphaFoldDB" id="F2LTN0"/>